<evidence type="ECO:0000313" key="2">
    <source>
        <dbReference type="EMBL" id="SEF80729.1"/>
    </source>
</evidence>
<keyword evidence="1" id="KW-1133">Transmembrane helix</keyword>
<dbReference type="OrthoDB" id="8477735at2"/>
<evidence type="ECO:0000313" key="3">
    <source>
        <dbReference type="Proteomes" id="UP000236742"/>
    </source>
</evidence>
<name>A0A1H5V064_9RHOB</name>
<feature type="transmembrane region" description="Helical" evidence="1">
    <location>
        <begin position="255"/>
        <end position="276"/>
    </location>
</feature>
<dbReference type="Proteomes" id="UP000236742">
    <property type="component" value="Unassembled WGS sequence"/>
</dbReference>
<feature type="transmembrane region" description="Helical" evidence="1">
    <location>
        <begin position="224"/>
        <end position="243"/>
    </location>
</feature>
<evidence type="ECO:0000256" key="1">
    <source>
        <dbReference type="SAM" id="Phobius"/>
    </source>
</evidence>
<accession>A0A1H5V064</accession>
<feature type="transmembrane region" description="Helical" evidence="1">
    <location>
        <begin position="129"/>
        <end position="148"/>
    </location>
</feature>
<proteinExistence type="predicted"/>
<feature type="transmembrane region" description="Helical" evidence="1">
    <location>
        <begin position="282"/>
        <end position="304"/>
    </location>
</feature>
<keyword evidence="1" id="KW-0472">Membrane</keyword>
<sequence length="309" mass="32299">MLAILELAARHGRMCLVLGLLAGLFLPGVAADLRPRLPQMVAFLLFLTAFRIGPRNAVAGLRALRRTAAMALILQLVLPLAAVAALLATGLASAPLGIAAVLMLAAPSVTGAPNFALLSGHDPAPALRLVVLGTALLPLTALPVFLTLPELGGLTPVLGAAGRLLAVILGATAAAFALRRWRFPRLTPRATTALDGATAIALAVIVVALMSAIAPAFAEAPRELLFWMIAAFALNFGFQIAAYSLLADRFPRAEAVAVSIIAGNRNIALFLVALPPQVTDPLLVFIGCYQIPMYLTPILLGRLYRSGYQ</sequence>
<reference evidence="2 3" key="1">
    <citation type="submission" date="2016-10" db="EMBL/GenBank/DDBJ databases">
        <authorList>
            <person name="de Groot N.N."/>
        </authorList>
    </citation>
    <scope>NUCLEOTIDE SEQUENCE [LARGE SCALE GENOMIC DNA]</scope>
    <source>
        <strain evidence="2 3">DSM 23413</strain>
    </source>
</reference>
<dbReference type="EMBL" id="FNVD01000005">
    <property type="protein sequence ID" value="SEF80729.1"/>
    <property type="molecule type" value="Genomic_DNA"/>
</dbReference>
<keyword evidence="3" id="KW-1185">Reference proteome</keyword>
<feature type="transmembrane region" description="Helical" evidence="1">
    <location>
        <begin position="199"/>
        <end position="218"/>
    </location>
</feature>
<feature type="transmembrane region" description="Helical" evidence="1">
    <location>
        <begin position="160"/>
        <end position="178"/>
    </location>
</feature>
<organism evidence="2 3">
    <name type="scientific">Jhaorihella thermophila</name>
    <dbReference type="NCBI Taxonomy" id="488547"/>
    <lineage>
        <taxon>Bacteria</taxon>
        <taxon>Pseudomonadati</taxon>
        <taxon>Pseudomonadota</taxon>
        <taxon>Alphaproteobacteria</taxon>
        <taxon>Rhodobacterales</taxon>
        <taxon>Paracoccaceae</taxon>
        <taxon>Jhaorihella</taxon>
    </lineage>
</organism>
<dbReference type="AlphaFoldDB" id="A0A1H5V064"/>
<feature type="transmembrane region" description="Helical" evidence="1">
    <location>
        <begin position="98"/>
        <end position="117"/>
    </location>
</feature>
<feature type="transmembrane region" description="Helical" evidence="1">
    <location>
        <begin position="70"/>
        <end position="92"/>
    </location>
</feature>
<feature type="transmembrane region" description="Helical" evidence="1">
    <location>
        <begin position="40"/>
        <end position="58"/>
    </location>
</feature>
<gene>
    <name evidence="2" type="ORF">SAMN05421751_10572</name>
</gene>
<dbReference type="InterPro" id="IPR038770">
    <property type="entry name" value="Na+/solute_symporter_sf"/>
</dbReference>
<dbReference type="Gene3D" id="1.20.1530.20">
    <property type="match status" value="1"/>
</dbReference>
<dbReference type="RefSeq" id="WP_104007529.1">
    <property type="nucleotide sequence ID" value="NZ_FNVD01000005.1"/>
</dbReference>
<protein>
    <submittedName>
        <fullName evidence="2">Predicted Na+-dependent transporter</fullName>
    </submittedName>
</protein>
<keyword evidence="1" id="KW-0812">Transmembrane</keyword>